<gene>
    <name evidence="4" type="ORF">LTR78_008715</name>
</gene>
<dbReference type="AlphaFoldDB" id="A0AAE0TUG5"/>
<evidence type="ECO:0000259" key="3">
    <source>
        <dbReference type="PROSITE" id="PS51165"/>
    </source>
</evidence>
<dbReference type="SUPFAM" id="SSF143437">
    <property type="entry name" value="THUMP domain-like"/>
    <property type="match status" value="1"/>
</dbReference>
<dbReference type="EMBL" id="JAUTXT010000043">
    <property type="protein sequence ID" value="KAK3671437.1"/>
    <property type="molecule type" value="Genomic_DNA"/>
</dbReference>
<reference evidence="4" key="1">
    <citation type="submission" date="2023-07" db="EMBL/GenBank/DDBJ databases">
        <title>Black Yeasts Isolated from many extreme environments.</title>
        <authorList>
            <person name="Coleine C."/>
            <person name="Stajich J.E."/>
            <person name="Selbmann L."/>
        </authorList>
    </citation>
    <scope>NUCLEOTIDE SEQUENCE</scope>
    <source>
        <strain evidence="4">CCFEE 5485</strain>
    </source>
</reference>
<dbReference type="FunFam" id="3.30.2300.10:FF:000001">
    <property type="entry name" value="THUMP domain-containing protein 1"/>
    <property type="match status" value="1"/>
</dbReference>
<accession>A0AAE0TUG5</accession>
<dbReference type="InterPro" id="IPR040183">
    <property type="entry name" value="THUMPD1-like"/>
</dbReference>
<keyword evidence="1" id="KW-0694">RNA-binding</keyword>
<dbReference type="Pfam" id="PF02926">
    <property type="entry name" value="THUMP"/>
    <property type="match status" value="1"/>
</dbReference>
<dbReference type="InterPro" id="IPR004114">
    <property type="entry name" value="THUMP_dom"/>
</dbReference>
<protein>
    <recommendedName>
        <fullName evidence="3">THUMP domain-containing protein</fullName>
    </recommendedName>
</protein>
<feature type="compositionally biased region" description="Basic and acidic residues" evidence="2">
    <location>
        <begin position="1"/>
        <end position="18"/>
    </location>
</feature>
<evidence type="ECO:0000256" key="2">
    <source>
        <dbReference type="SAM" id="MobiDB-lite"/>
    </source>
</evidence>
<feature type="region of interest" description="Disordered" evidence="2">
    <location>
        <begin position="82"/>
        <end position="102"/>
    </location>
</feature>
<dbReference type="GO" id="GO:0003723">
    <property type="term" value="F:RNA binding"/>
    <property type="evidence" value="ECO:0007669"/>
    <property type="project" value="UniProtKB-UniRule"/>
</dbReference>
<sequence length="331" mass="36858">MDNLKRKADDDGGDADKRMRTKKQWRVPRQGGNNAYTAQTIQPGDSGIWATCNKGREGKCVAELRELFTEYAAHLYGDHLITGDRPGGGNESKEDGSSTDIESSIQAEVADIRKPASVQICTPVRLDVQCGKHIIFAVHLALQQLTRTLVVFFRTHSPIEPVSFVKRICEDATKRSALRRTRIVKRLSPMTLLGRATTEGVEKVALEVLAPHFHQEPFVARKFAIRPNLRNHNVLSRDSIIKQIASLVGQGHEVDLKDYDLLIIVEVYKNVCGVSVVDNSFEQLRRFNLAEIFDPTPKEAVEEAQQEVVPQEALPNKAESGITPAPTMDLT</sequence>
<dbReference type="Gene3D" id="3.30.2300.10">
    <property type="entry name" value="THUMP superfamily"/>
    <property type="match status" value="1"/>
</dbReference>
<comment type="caution">
    <text evidence="4">The sequence shown here is derived from an EMBL/GenBank/DDBJ whole genome shotgun (WGS) entry which is preliminary data.</text>
</comment>
<dbReference type="PANTHER" id="PTHR13452">
    <property type="entry name" value="THUMP DOMAIN CONTAINING PROTEIN 1-RELATED"/>
    <property type="match status" value="1"/>
</dbReference>
<evidence type="ECO:0000313" key="5">
    <source>
        <dbReference type="Proteomes" id="UP001274830"/>
    </source>
</evidence>
<dbReference type="PROSITE" id="PS51165">
    <property type="entry name" value="THUMP"/>
    <property type="match status" value="1"/>
</dbReference>
<dbReference type="GO" id="GO:0006400">
    <property type="term" value="P:tRNA modification"/>
    <property type="evidence" value="ECO:0007669"/>
    <property type="project" value="InterPro"/>
</dbReference>
<organism evidence="4 5">
    <name type="scientific">Recurvomyces mirabilis</name>
    <dbReference type="NCBI Taxonomy" id="574656"/>
    <lineage>
        <taxon>Eukaryota</taxon>
        <taxon>Fungi</taxon>
        <taxon>Dikarya</taxon>
        <taxon>Ascomycota</taxon>
        <taxon>Pezizomycotina</taxon>
        <taxon>Dothideomycetes</taxon>
        <taxon>Dothideomycetidae</taxon>
        <taxon>Mycosphaerellales</taxon>
        <taxon>Teratosphaeriaceae</taxon>
        <taxon>Recurvomyces</taxon>
    </lineage>
</organism>
<evidence type="ECO:0000313" key="4">
    <source>
        <dbReference type="EMBL" id="KAK3671437.1"/>
    </source>
</evidence>
<dbReference type="CDD" id="cd11717">
    <property type="entry name" value="THUMP_THUMPD1_like"/>
    <property type="match status" value="1"/>
</dbReference>
<dbReference type="Proteomes" id="UP001274830">
    <property type="component" value="Unassembled WGS sequence"/>
</dbReference>
<keyword evidence="5" id="KW-1185">Reference proteome</keyword>
<dbReference type="PANTHER" id="PTHR13452:SF10">
    <property type="entry name" value="THUMP DOMAIN-CONTAINING PROTEIN 1"/>
    <property type="match status" value="1"/>
</dbReference>
<feature type="region of interest" description="Disordered" evidence="2">
    <location>
        <begin position="1"/>
        <end position="39"/>
    </location>
</feature>
<proteinExistence type="predicted"/>
<evidence type="ECO:0000256" key="1">
    <source>
        <dbReference type="PROSITE-ProRule" id="PRU00529"/>
    </source>
</evidence>
<dbReference type="SMART" id="SM00981">
    <property type="entry name" value="THUMP"/>
    <property type="match status" value="1"/>
</dbReference>
<name>A0AAE0TUG5_9PEZI</name>
<feature type="region of interest" description="Disordered" evidence="2">
    <location>
        <begin position="312"/>
        <end position="331"/>
    </location>
</feature>
<feature type="domain" description="THUMP" evidence="3">
    <location>
        <begin position="172"/>
        <end position="278"/>
    </location>
</feature>